<proteinExistence type="predicted"/>
<organism evidence="2 3">
    <name type="scientific">Thalassospira permensis NBRC 106175</name>
    <dbReference type="NCBI Taxonomy" id="1353532"/>
    <lineage>
        <taxon>Bacteria</taxon>
        <taxon>Pseudomonadati</taxon>
        <taxon>Pseudomonadota</taxon>
        <taxon>Alphaproteobacteria</taxon>
        <taxon>Rhodospirillales</taxon>
        <taxon>Thalassospiraceae</taxon>
        <taxon>Thalassospira</taxon>
    </lineage>
</organism>
<accession>A0ABR4TTN8</accession>
<keyword evidence="1" id="KW-0472">Membrane</keyword>
<comment type="caution">
    <text evidence="2">The sequence shown here is derived from an EMBL/GenBank/DDBJ whole genome shotgun (WGS) entry which is preliminary data.</text>
</comment>
<reference evidence="2 3" key="1">
    <citation type="submission" date="2013-07" db="EMBL/GenBank/DDBJ databases">
        <title>Thalassospira permensis NBRC 106175 Genome Sequencing.</title>
        <authorList>
            <person name="Lai Q."/>
            <person name="Shao Z."/>
        </authorList>
    </citation>
    <scope>NUCLEOTIDE SEQUENCE [LARGE SCALE GENOMIC DNA]</scope>
    <source>
        <strain evidence="2 3">NBRC 106175</strain>
    </source>
</reference>
<feature type="transmembrane region" description="Helical" evidence="1">
    <location>
        <begin position="12"/>
        <end position="29"/>
    </location>
</feature>
<keyword evidence="3" id="KW-1185">Reference proteome</keyword>
<keyword evidence="1" id="KW-0812">Transmembrane</keyword>
<evidence type="ECO:0000256" key="1">
    <source>
        <dbReference type="SAM" id="Phobius"/>
    </source>
</evidence>
<dbReference type="Proteomes" id="UP000027463">
    <property type="component" value="Unassembled WGS sequence"/>
</dbReference>
<evidence type="ECO:0000313" key="3">
    <source>
        <dbReference type="Proteomes" id="UP000027463"/>
    </source>
</evidence>
<gene>
    <name evidence="2" type="ORF">SMB34_12995</name>
</gene>
<dbReference type="EMBL" id="AUNC01000005">
    <property type="protein sequence ID" value="KEO58659.1"/>
    <property type="molecule type" value="Genomic_DNA"/>
</dbReference>
<name>A0ABR4TTN8_9PROT</name>
<sequence length="38" mass="4048">MADGGSNDLTTGPVWGFGMLVVSLGMFFLREVLAFTLP</sequence>
<keyword evidence="1" id="KW-1133">Transmembrane helix</keyword>
<evidence type="ECO:0000313" key="2">
    <source>
        <dbReference type="EMBL" id="KEO58659.1"/>
    </source>
</evidence>
<protein>
    <submittedName>
        <fullName evidence="2">Uncharacterized protein</fullName>
    </submittedName>
</protein>